<evidence type="ECO:0008006" key="5">
    <source>
        <dbReference type="Google" id="ProtNLM"/>
    </source>
</evidence>
<keyword evidence="2" id="KW-0732">Signal</keyword>
<keyword evidence="4" id="KW-1185">Reference proteome</keyword>
<accession>A0ABR9BI08</accession>
<feature type="chain" id="PRO_5045441168" description="Carboxypeptidase regulatory-like domain-containing protein" evidence="2">
    <location>
        <begin position="23"/>
        <end position="451"/>
    </location>
</feature>
<evidence type="ECO:0000256" key="1">
    <source>
        <dbReference type="SAM" id="MobiDB-lite"/>
    </source>
</evidence>
<dbReference type="EMBL" id="JACYTP010000002">
    <property type="protein sequence ID" value="MBD8512192.1"/>
    <property type="molecule type" value="Genomic_DNA"/>
</dbReference>
<feature type="compositionally biased region" description="Low complexity" evidence="1">
    <location>
        <begin position="27"/>
        <end position="46"/>
    </location>
</feature>
<proteinExistence type="predicted"/>
<evidence type="ECO:0000313" key="4">
    <source>
        <dbReference type="Proteomes" id="UP000649768"/>
    </source>
</evidence>
<gene>
    <name evidence="3" type="ORF">IFO68_05765</name>
</gene>
<sequence length="451" mass="48222">MKRKLLNLSIVAALGFAISACGGGSSSSNDTANNNSSGGDQNQSGDVSTGRLIDAAVQGMDYVTATQSGTTNANGEFSYKPGEKVTFKMGGHSFTSVDAGNVITPLDLAGTDDINNNAVVNIVRLLMTLDTDGDPSNGIAINETVKNTASQINFNVAPADFGNESNVTALLSQAGKSASDLPDEAEAKAHFEESLSTTTADLKGMFSLGWEVGEDSEYAGIVNIFPNGHFLVVEYEYEVEDQDEDLWQGFQYGSFKLKGTDLVGKKISWSKDNDNNGIADDHFDGGLASDDIITNFVVSDASLSLTWTDPTPSDDEDASGDEVFPRVATSNTIVGSWELKEEPAEEGNNSGHVIFNFRDDGKFFLVQLADSEVPEGEDGDIGIEYGTYSHMNNVDLTLDLIFDGSGPSLLHDNGVQSMIHSVTVSEDGKTLTLDITDSLNERYDVEFNRLL</sequence>
<dbReference type="PROSITE" id="PS51257">
    <property type="entry name" value="PROKAR_LIPOPROTEIN"/>
    <property type="match status" value="1"/>
</dbReference>
<evidence type="ECO:0000256" key="2">
    <source>
        <dbReference type="SAM" id="SignalP"/>
    </source>
</evidence>
<protein>
    <recommendedName>
        <fullName evidence="5">Carboxypeptidase regulatory-like domain-containing protein</fullName>
    </recommendedName>
</protein>
<comment type="caution">
    <text evidence="3">The sequence shown here is derived from an EMBL/GenBank/DDBJ whole genome shotgun (WGS) entry which is preliminary data.</text>
</comment>
<feature type="signal peptide" evidence="2">
    <location>
        <begin position="1"/>
        <end position="22"/>
    </location>
</feature>
<name>A0ABR9BI08_9GAMM</name>
<reference evidence="3 4" key="1">
    <citation type="submission" date="2020-09" db="EMBL/GenBank/DDBJ databases">
        <title>Photobacterium sp. CAU 1568 isolated from sand of Sido Beach.</title>
        <authorList>
            <person name="Kim W."/>
        </authorList>
    </citation>
    <scope>NUCLEOTIDE SEQUENCE [LARGE SCALE GENOMIC DNA]</scope>
    <source>
        <strain evidence="3 4">CAU 1568</strain>
    </source>
</reference>
<dbReference type="RefSeq" id="WP_192014992.1">
    <property type="nucleotide sequence ID" value="NZ_JACYTP010000002.1"/>
</dbReference>
<feature type="region of interest" description="Disordered" evidence="1">
    <location>
        <begin position="27"/>
        <end position="47"/>
    </location>
</feature>
<organism evidence="3 4">
    <name type="scientific">Photobacterium arenosum</name>
    <dbReference type="NCBI Taxonomy" id="2774143"/>
    <lineage>
        <taxon>Bacteria</taxon>
        <taxon>Pseudomonadati</taxon>
        <taxon>Pseudomonadota</taxon>
        <taxon>Gammaproteobacteria</taxon>
        <taxon>Vibrionales</taxon>
        <taxon>Vibrionaceae</taxon>
        <taxon>Photobacterium</taxon>
    </lineage>
</organism>
<dbReference type="Proteomes" id="UP000649768">
    <property type="component" value="Unassembled WGS sequence"/>
</dbReference>
<evidence type="ECO:0000313" key="3">
    <source>
        <dbReference type="EMBL" id="MBD8512192.1"/>
    </source>
</evidence>